<keyword evidence="3" id="KW-1185">Reference proteome</keyword>
<proteinExistence type="predicted"/>
<evidence type="ECO:0000256" key="1">
    <source>
        <dbReference type="SAM" id="MobiDB-lite"/>
    </source>
</evidence>
<protein>
    <submittedName>
        <fullName evidence="2">Uncharacterized protein</fullName>
    </submittedName>
</protein>
<dbReference type="Proteomes" id="UP000027265">
    <property type="component" value="Unassembled WGS sequence"/>
</dbReference>
<accession>A0A067PF03</accession>
<dbReference type="HOGENOM" id="CLU_451304_0_0_1"/>
<reference evidence="3" key="1">
    <citation type="journal article" date="2014" name="Proc. Natl. Acad. Sci. U.S.A.">
        <title>Extensive sampling of basidiomycete genomes demonstrates inadequacy of the white-rot/brown-rot paradigm for wood decay fungi.</title>
        <authorList>
            <person name="Riley R."/>
            <person name="Salamov A.A."/>
            <person name="Brown D.W."/>
            <person name="Nagy L.G."/>
            <person name="Floudas D."/>
            <person name="Held B.W."/>
            <person name="Levasseur A."/>
            <person name="Lombard V."/>
            <person name="Morin E."/>
            <person name="Otillar R."/>
            <person name="Lindquist E.A."/>
            <person name="Sun H."/>
            <person name="LaButti K.M."/>
            <person name="Schmutz J."/>
            <person name="Jabbour D."/>
            <person name="Luo H."/>
            <person name="Baker S.E."/>
            <person name="Pisabarro A.G."/>
            <person name="Walton J.D."/>
            <person name="Blanchette R.A."/>
            <person name="Henrissat B."/>
            <person name="Martin F."/>
            <person name="Cullen D."/>
            <person name="Hibbett D.S."/>
            <person name="Grigoriev I.V."/>
        </authorList>
    </citation>
    <scope>NUCLEOTIDE SEQUENCE [LARGE SCALE GENOMIC DNA]</scope>
    <source>
        <strain evidence="3">MUCL 33604</strain>
    </source>
</reference>
<organism evidence="2 3">
    <name type="scientific">Jaapia argillacea MUCL 33604</name>
    <dbReference type="NCBI Taxonomy" id="933084"/>
    <lineage>
        <taxon>Eukaryota</taxon>
        <taxon>Fungi</taxon>
        <taxon>Dikarya</taxon>
        <taxon>Basidiomycota</taxon>
        <taxon>Agaricomycotina</taxon>
        <taxon>Agaricomycetes</taxon>
        <taxon>Agaricomycetidae</taxon>
        <taxon>Jaapiales</taxon>
        <taxon>Jaapiaceae</taxon>
        <taxon>Jaapia</taxon>
    </lineage>
</organism>
<feature type="compositionally biased region" description="Polar residues" evidence="1">
    <location>
        <begin position="552"/>
        <end position="573"/>
    </location>
</feature>
<dbReference type="EMBL" id="KL197779">
    <property type="protein sequence ID" value="KDQ49607.1"/>
    <property type="molecule type" value="Genomic_DNA"/>
</dbReference>
<dbReference type="AlphaFoldDB" id="A0A067PF03"/>
<sequence length="605" mass="68793">MHEQFRDEALRCLQDLWRKGIRRTAPSIEARVRRLRVQDTTDHRRRFAAIQWMLLTSEGVANQELEVGLRPGRSIVLAKIIYLLSSILPTPLASIDPTFKRFREFERRMCDAGHDCHQSLHFHTDDLLRWHNFMLWLYGEIQFGEVCLNHITCSAPRPSSLPRFLAFPSDLESVSKRIDGTDCGTKHPGIMMAVIWWIAARQGTCILREFEEELDETFRILAETFSLELWEACENRWKQYLATAPPSMGFLPWVNSYPMKWRSDLADCDGPWYRDRAQSLVNKYFPRTSSPSLDPCFLDYHLKTLLGVVLWVAVRPRDKACDSFSGHPTLRERRWFSFAEELSHCFPDIPDSPLATSFTAEHELLNSTGHTCYGIVGKQNLDWYFSIRHFLAGEEWEVGFPGIDGVSDGGSCKICRELSSPFPRLLRTRPQEYSRGPGLSIPPPCPVSNPTNTSFSVAIAGESFSTITTTVGHPLYEPTQTDVDDVPHQLGRQNTSCVEAPDNPTPVGLEGFVSIIRNPCHSPRTRQRLLDEKLHELSEFARVNEVAIRISPTESDGPSTHLISPIDLSSSFQDVGPVSNEVEQVDEEHDSHVLSSSEDDIRDPE</sequence>
<name>A0A067PF03_9AGAM</name>
<gene>
    <name evidence="2" type="ORF">JAAARDRAFT_638838</name>
</gene>
<evidence type="ECO:0000313" key="3">
    <source>
        <dbReference type="Proteomes" id="UP000027265"/>
    </source>
</evidence>
<feature type="region of interest" description="Disordered" evidence="1">
    <location>
        <begin position="552"/>
        <end position="605"/>
    </location>
</feature>
<dbReference type="InParanoid" id="A0A067PF03"/>
<evidence type="ECO:0000313" key="2">
    <source>
        <dbReference type="EMBL" id="KDQ49607.1"/>
    </source>
</evidence>